<dbReference type="PANTHER" id="PTHR30146:SF109">
    <property type="entry name" value="HTH-TYPE TRANSCRIPTIONAL REGULATOR GALS"/>
    <property type="match status" value="1"/>
</dbReference>
<dbReference type="InterPro" id="IPR028082">
    <property type="entry name" value="Peripla_BP_I"/>
</dbReference>
<evidence type="ECO:0000313" key="6">
    <source>
        <dbReference type="Proteomes" id="UP001597145"/>
    </source>
</evidence>
<dbReference type="CDD" id="cd01392">
    <property type="entry name" value="HTH_LacI"/>
    <property type="match status" value="1"/>
</dbReference>
<evidence type="ECO:0000256" key="3">
    <source>
        <dbReference type="ARBA" id="ARBA00023163"/>
    </source>
</evidence>
<keyword evidence="3" id="KW-0804">Transcription</keyword>
<dbReference type="PANTHER" id="PTHR30146">
    <property type="entry name" value="LACI-RELATED TRANSCRIPTIONAL REPRESSOR"/>
    <property type="match status" value="1"/>
</dbReference>
<evidence type="ECO:0000256" key="2">
    <source>
        <dbReference type="ARBA" id="ARBA00023125"/>
    </source>
</evidence>
<protein>
    <submittedName>
        <fullName evidence="5">LacI family DNA-binding transcriptional regulator</fullName>
    </submittedName>
</protein>
<dbReference type="Pfam" id="PF00356">
    <property type="entry name" value="LacI"/>
    <property type="match status" value="1"/>
</dbReference>
<gene>
    <name evidence="5" type="ORF">ACFSCY_15250</name>
</gene>
<dbReference type="Gene3D" id="3.40.50.2300">
    <property type="match status" value="1"/>
</dbReference>
<sequence length="219" mass="23539">MVTQEQVAREAGTSTAVVSYVINNGPRNVSAATRERALAAVAKLGYRPNAVARSLRSASTRVIGLIAADITNPYCGQLAMDVEDAALRRGRTLLFGNAKHDDARQARHLRTFIEQRVEGIIFIGSANTDDAFLPETTAVLRGDVVPPVVVLDRPGHPVGATTIQVDNHGGAHAATGHLLGRSAQVEPHHQPRGTHAVDAQVGQMREQHSECFRIRTPEP</sequence>
<dbReference type="CDD" id="cd06267">
    <property type="entry name" value="PBP1_LacI_sugar_binding-like"/>
    <property type="match status" value="1"/>
</dbReference>
<dbReference type="RefSeq" id="WP_343970615.1">
    <property type="nucleotide sequence ID" value="NZ_BAAAJG010000002.1"/>
</dbReference>
<evidence type="ECO:0000313" key="5">
    <source>
        <dbReference type="EMBL" id="MFD1530802.1"/>
    </source>
</evidence>
<keyword evidence="6" id="KW-1185">Reference proteome</keyword>
<evidence type="ECO:0000259" key="4">
    <source>
        <dbReference type="PROSITE" id="PS50932"/>
    </source>
</evidence>
<dbReference type="SMART" id="SM00354">
    <property type="entry name" value="HTH_LACI"/>
    <property type="match status" value="1"/>
</dbReference>
<keyword evidence="1" id="KW-0805">Transcription regulation</keyword>
<name>A0ABW4FL27_9PSEU</name>
<dbReference type="Proteomes" id="UP001597145">
    <property type="component" value="Unassembled WGS sequence"/>
</dbReference>
<dbReference type="EMBL" id="JBHUCP010000009">
    <property type="protein sequence ID" value="MFD1530802.1"/>
    <property type="molecule type" value="Genomic_DNA"/>
</dbReference>
<dbReference type="SUPFAM" id="SSF47413">
    <property type="entry name" value="lambda repressor-like DNA-binding domains"/>
    <property type="match status" value="1"/>
</dbReference>
<dbReference type="GO" id="GO:0003677">
    <property type="term" value="F:DNA binding"/>
    <property type="evidence" value="ECO:0007669"/>
    <property type="project" value="UniProtKB-KW"/>
</dbReference>
<dbReference type="PROSITE" id="PS50932">
    <property type="entry name" value="HTH_LACI_2"/>
    <property type="match status" value="1"/>
</dbReference>
<feature type="domain" description="HTH lacI-type" evidence="4">
    <location>
        <begin position="2"/>
        <end position="57"/>
    </location>
</feature>
<dbReference type="InterPro" id="IPR010982">
    <property type="entry name" value="Lambda_DNA-bd_dom_sf"/>
</dbReference>
<evidence type="ECO:0000256" key="1">
    <source>
        <dbReference type="ARBA" id="ARBA00023015"/>
    </source>
</evidence>
<reference evidence="6" key="1">
    <citation type="journal article" date="2019" name="Int. J. Syst. Evol. Microbiol.">
        <title>The Global Catalogue of Microorganisms (GCM) 10K type strain sequencing project: providing services to taxonomists for standard genome sequencing and annotation.</title>
        <authorList>
            <consortium name="The Broad Institute Genomics Platform"/>
            <consortium name="The Broad Institute Genome Sequencing Center for Infectious Disease"/>
            <person name="Wu L."/>
            <person name="Ma J."/>
        </authorList>
    </citation>
    <scope>NUCLEOTIDE SEQUENCE [LARGE SCALE GENOMIC DNA]</scope>
    <source>
        <strain evidence="6">JCM 12165</strain>
    </source>
</reference>
<dbReference type="InterPro" id="IPR000843">
    <property type="entry name" value="HTH_LacI"/>
</dbReference>
<organism evidence="5 6">
    <name type="scientific">Pseudonocardia aurantiaca</name>
    <dbReference type="NCBI Taxonomy" id="75290"/>
    <lineage>
        <taxon>Bacteria</taxon>
        <taxon>Bacillati</taxon>
        <taxon>Actinomycetota</taxon>
        <taxon>Actinomycetes</taxon>
        <taxon>Pseudonocardiales</taxon>
        <taxon>Pseudonocardiaceae</taxon>
        <taxon>Pseudonocardia</taxon>
    </lineage>
</organism>
<dbReference type="Gene3D" id="1.10.260.40">
    <property type="entry name" value="lambda repressor-like DNA-binding domains"/>
    <property type="match status" value="1"/>
</dbReference>
<keyword evidence="2 5" id="KW-0238">DNA-binding</keyword>
<proteinExistence type="predicted"/>
<dbReference type="SUPFAM" id="SSF53822">
    <property type="entry name" value="Periplasmic binding protein-like I"/>
    <property type="match status" value="1"/>
</dbReference>
<accession>A0ABW4FL27</accession>
<comment type="caution">
    <text evidence="5">The sequence shown here is derived from an EMBL/GenBank/DDBJ whole genome shotgun (WGS) entry which is preliminary data.</text>
</comment>